<dbReference type="InterPro" id="IPR000794">
    <property type="entry name" value="Beta-ketoacyl_synthase"/>
</dbReference>
<sequence length="435" mass="45873">MSLSRSETQRVVITGMGALSPLGLNVRMFWEGLIAGRSGIGPITQFDASGLPVRIAGEVKGFDPTVALSPKEARRMARCSQFAVVAALEAVRDAGFDGFPDPERVGTLIGVGMGGYEVADRQIQIFRTQGLARVSPFALVASIPNMPSHHVSVYFGAKGPIATVAAACATGAQAVGEAAEWIRRGIADVVICGGVEALITDFAIAGFAAMRALSTRNEEPERASRPFDAHRDGFVYAEGAGILVLERLSHARARGARIYAEVLGYGNAADAHHVAAPEPDGAGAARAMRWALQDAGLRPEEIDYINAHGTSTRLNDPIETMAIKQVFGETAYRIPISATKSMIGHTMGAAGALGTIATALTLVHQIIHPTINYETPDPECDLDYVPNVARNARVRRALVNAFGFGGHNVSLVLGRWEGYEGEAPPGLSPTAVPSG</sequence>
<keyword evidence="7" id="KW-0276">Fatty acid metabolism</keyword>
<evidence type="ECO:0000256" key="10">
    <source>
        <dbReference type="ARBA" id="ARBA00023315"/>
    </source>
</evidence>
<evidence type="ECO:0000256" key="4">
    <source>
        <dbReference type="ARBA" id="ARBA00014657"/>
    </source>
</evidence>
<keyword evidence="6 14" id="KW-0808">Transferase</keyword>
<dbReference type="GO" id="GO:0030497">
    <property type="term" value="P:fatty acid elongation"/>
    <property type="evidence" value="ECO:0007669"/>
    <property type="project" value="UniProtKB-ARBA"/>
</dbReference>
<dbReference type="InterPro" id="IPR020841">
    <property type="entry name" value="PKS_Beta-ketoAc_synthase_dom"/>
</dbReference>
<dbReference type="AlphaFoldDB" id="A0A2H5Y302"/>
<proteinExistence type="inferred from homology"/>
<protein>
    <recommendedName>
        <fullName evidence="4 14">3-oxoacyl-[acyl-carrier-protein] synthase 2</fullName>
        <ecNumber evidence="3 14">2.3.1.179</ecNumber>
    </recommendedName>
</protein>
<dbReference type="NCBIfam" id="NF005589">
    <property type="entry name" value="PRK07314.1"/>
    <property type="match status" value="1"/>
</dbReference>
<gene>
    <name evidence="18" type="primary">fabF_1</name>
    <name evidence="18" type="ORF">HRbin22_00047</name>
</gene>
<comment type="pathway">
    <text evidence="1 14">Lipid metabolism; fatty acid biosynthesis.</text>
</comment>
<dbReference type="Proteomes" id="UP000236642">
    <property type="component" value="Unassembled WGS sequence"/>
</dbReference>
<dbReference type="PANTHER" id="PTHR11712">
    <property type="entry name" value="POLYKETIDE SYNTHASE-RELATED"/>
    <property type="match status" value="1"/>
</dbReference>
<dbReference type="Pfam" id="PF00109">
    <property type="entry name" value="ketoacyl-synt"/>
    <property type="match status" value="1"/>
</dbReference>
<evidence type="ECO:0000256" key="11">
    <source>
        <dbReference type="ARBA" id="ARBA00024006"/>
    </source>
</evidence>
<dbReference type="InterPro" id="IPR014031">
    <property type="entry name" value="Ketoacyl_synth_C"/>
</dbReference>
<dbReference type="InterPro" id="IPR014030">
    <property type="entry name" value="Ketoacyl_synth_N"/>
</dbReference>
<dbReference type="UniPathway" id="UPA00094"/>
<comment type="catalytic activity">
    <reaction evidence="13 14">
        <text>a fatty acyl-[ACP] + malonyl-[ACP] + H(+) = a 3-oxoacyl-[ACP] + holo-[ACP] + CO2</text>
        <dbReference type="Rhea" id="RHEA:22836"/>
        <dbReference type="Rhea" id="RHEA-COMP:9623"/>
        <dbReference type="Rhea" id="RHEA-COMP:9685"/>
        <dbReference type="Rhea" id="RHEA-COMP:9916"/>
        <dbReference type="Rhea" id="RHEA-COMP:14125"/>
        <dbReference type="ChEBI" id="CHEBI:15378"/>
        <dbReference type="ChEBI" id="CHEBI:16526"/>
        <dbReference type="ChEBI" id="CHEBI:64479"/>
        <dbReference type="ChEBI" id="CHEBI:78449"/>
        <dbReference type="ChEBI" id="CHEBI:78776"/>
        <dbReference type="ChEBI" id="CHEBI:138651"/>
    </reaction>
</comment>
<dbReference type="NCBIfam" id="TIGR03150">
    <property type="entry name" value="fabF"/>
    <property type="match status" value="1"/>
</dbReference>
<dbReference type="PANTHER" id="PTHR11712:SF336">
    <property type="entry name" value="3-OXOACYL-[ACYL-CARRIER-PROTEIN] SYNTHASE, MITOCHONDRIAL"/>
    <property type="match status" value="1"/>
</dbReference>
<dbReference type="Gene3D" id="3.40.47.10">
    <property type="match status" value="1"/>
</dbReference>
<comment type="catalytic activity">
    <reaction evidence="12 14">
        <text>(9Z)-hexadecenoyl-[ACP] + malonyl-[ACP] + H(+) = 3-oxo-(11Z)-octadecenoyl-[ACP] + holo-[ACP] + CO2</text>
        <dbReference type="Rhea" id="RHEA:55040"/>
        <dbReference type="Rhea" id="RHEA-COMP:9623"/>
        <dbReference type="Rhea" id="RHEA-COMP:9685"/>
        <dbReference type="Rhea" id="RHEA-COMP:10800"/>
        <dbReference type="Rhea" id="RHEA-COMP:14074"/>
        <dbReference type="ChEBI" id="CHEBI:15378"/>
        <dbReference type="ChEBI" id="CHEBI:16526"/>
        <dbReference type="ChEBI" id="CHEBI:64479"/>
        <dbReference type="ChEBI" id="CHEBI:78449"/>
        <dbReference type="ChEBI" id="CHEBI:83989"/>
        <dbReference type="ChEBI" id="CHEBI:138538"/>
        <dbReference type="EC" id="2.3.1.179"/>
    </reaction>
</comment>
<organism evidence="18 19">
    <name type="scientific">Candidatus Thermoflexus japonica</name>
    <dbReference type="NCBI Taxonomy" id="2035417"/>
    <lineage>
        <taxon>Bacteria</taxon>
        <taxon>Bacillati</taxon>
        <taxon>Chloroflexota</taxon>
        <taxon>Thermoflexia</taxon>
        <taxon>Thermoflexales</taxon>
        <taxon>Thermoflexaceae</taxon>
        <taxon>Thermoflexus</taxon>
    </lineage>
</organism>
<dbReference type="PIRSF" id="PIRSF000447">
    <property type="entry name" value="KAS_II"/>
    <property type="match status" value="1"/>
</dbReference>
<dbReference type="PROSITE" id="PS52004">
    <property type="entry name" value="KS3_2"/>
    <property type="match status" value="1"/>
</dbReference>
<feature type="domain" description="Ketosynthase family 3 (KS3)" evidence="17">
    <location>
        <begin position="8"/>
        <end position="415"/>
    </location>
</feature>
<name>A0A2H5Y302_9CHLR</name>
<evidence type="ECO:0000313" key="18">
    <source>
        <dbReference type="EMBL" id="GBD07821.1"/>
    </source>
</evidence>
<keyword evidence="8" id="KW-0443">Lipid metabolism</keyword>
<evidence type="ECO:0000256" key="3">
    <source>
        <dbReference type="ARBA" id="ARBA00012356"/>
    </source>
</evidence>
<feature type="active site" description="For beta-ketoacyl synthase activity" evidence="15">
    <location>
        <position position="168"/>
    </location>
</feature>
<comment type="similarity">
    <text evidence="2 14 16">Belongs to the thiolase-like superfamily. Beta-ketoacyl-ACP synthases family.</text>
</comment>
<comment type="caution">
    <text evidence="18">The sequence shown here is derived from an EMBL/GenBank/DDBJ whole genome shotgun (WGS) entry which is preliminary data.</text>
</comment>
<evidence type="ECO:0000256" key="16">
    <source>
        <dbReference type="RuleBase" id="RU003694"/>
    </source>
</evidence>
<dbReference type="CDD" id="cd00834">
    <property type="entry name" value="KAS_I_II"/>
    <property type="match status" value="1"/>
</dbReference>
<evidence type="ECO:0000256" key="9">
    <source>
        <dbReference type="ARBA" id="ARBA00023160"/>
    </source>
</evidence>
<accession>A0A2H5Y302</accession>
<evidence type="ECO:0000256" key="6">
    <source>
        <dbReference type="ARBA" id="ARBA00022679"/>
    </source>
</evidence>
<dbReference type="InterPro" id="IPR018201">
    <property type="entry name" value="Ketoacyl_synth_AS"/>
</dbReference>
<dbReference type="FunFam" id="3.40.47.10:FF:000018">
    <property type="entry name" value="3-oxoacyl-[acyl-carrier-protein] synthase 2"/>
    <property type="match status" value="1"/>
</dbReference>
<evidence type="ECO:0000259" key="17">
    <source>
        <dbReference type="PROSITE" id="PS52004"/>
    </source>
</evidence>
<comment type="function">
    <text evidence="11 14">Involved in the type II fatty acid elongation cycle. Catalyzes the elongation of a wide range of acyl-ACP by the addition of two carbons from malonyl-ACP to an acyl acceptor. Can efficiently catalyze the conversion of palmitoleoyl-ACP (cis-hexadec-9-enoyl-ACP) to cis-vaccenoyl-ACP (cis-octadec-11-enoyl-ACP), an essential step in the thermal regulation of fatty acid composition.</text>
</comment>
<keyword evidence="9 14" id="KW-0275">Fatty acid biosynthesis</keyword>
<evidence type="ECO:0000256" key="7">
    <source>
        <dbReference type="ARBA" id="ARBA00022832"/>
    </source>
</evidence>
<dbReference type="Pfam" id="PF02801">
    <property type="entry name" value="Ketoacyl-synt_C"/>
    <property type="match status" value="1"/>
</dbReference>
<dbReference type="PROSITE" id="PS00606">
    <property type="entry name" value="KS3_1"/>
    <property type="match status" value="1"/>
</dbReference>
<evidence type="ECO:0000256" key="13">
    <source>
        <dbReference type="ARBA" id="ARBA00047659"/>
    </source>
</evidence>
<evidence type="ECO:0000256" key="2">
    <source>
        <dbReference type="ARBA" id="ARBA00008467"/>
    </source>
</evidence>
<evidence type="ECO:0000256" key="8">
    <source>
        <dbReference type="ARBA" id="ARBA00023098"/>
    </source>
</evidence>
<evidence type="ECO:0000256" key="5">
    <source>
        <dbReference type="ARBA" id="ARBA00022516"/>
    </source>
</evidence>
<evidence type="ECO:0000256" key="15">
    <source>
        <dbReference type="PIRSR" id="PIRSR000447-1"/>
    </source>
</evidence>
<dbReference type="GO" id="GO:0005829">
    <property type="term" value="C:cytosol"/>
    <property type="evidence" value="ECO:0007669"/>
    <property type="project" value="TreeGrafter"/>
</dbReference>
<keyword evidence="5 14" id="KW-0444">Lipid biosynthesis</keyword>
<evidence type="ECO:0000256" key="14">
    <source>
        <dbReference type="PIRNR" id="PIRNR000447"/>
    </source>
</evidence>
<evidence type="ECO:0000256" key="12">
    <source>
        <dbReference type="ARBA" id="ARBA00047318"/>
    </source>
</evidence>
<dbReference type="EMBL" id="BEHY01000001">
    <property type="protein sequence ID" value="GBD07821.1"/>
    <property type="molecule type" value="Genomic_DNA"/>
</dbReference>
<dbReference type="GO" id="GO:0004315">
    <property type="term" value="F:3-oxoacyl-[acyl-carrier-protein] synthase activity"/>
    <property type="evidence" value="ECO:0007669"/>
    <property type="project" value="UniProtKB-UniRule"/>
</dbReference>
<dbReference type="SUPFAM" id="SSF53901">
    <property type="entry name" value="Thiolase-like"/>
    <property type="match status" value="2"/>
</dbReference>
<dbReference type="InterPro" id="IPR016039">
    <property type="entry name" value="Thiolase-like"/>
</dbReference>
<dbReference type="InterPro" id="IPR017568">
    <property type="entry name" value="3-oxoacyl-ACP_synth-2"/>
</dbReference>
<dbReference type="SMART" id="SM00825">
    <property type="entry name" value="PKS_KS"/>
    <property type="match status" value="1"/>
</dbReference>
<dbReference type="FunFam" id="3.40.47.10:FF:000029">
    <property type="entry name" value="3-oxoacyl-[acyl-carrier-protein] synthase 1"/>
    <property type="match status" value="1"/>
</dbReference>
<evidence type="ECO:0000313" key="19">
    <source>
        <dbReference type="Proteomes" id="UP000236642"/>
    </source>
</evidence>
<dbReference type="EC" id="2.3.1.179" evidence="3 14"/>
<keyword evidence="10 14" id="KW-0012">Acyltransferase</keyword>
<evidence type="ECO:0000256" key="1">
    <source>
        <dbReference type="ARBA" id="ARBA00005194"/>
    </source>
</evidence>
<reference evidence="19" key="1">
    <citation type="submission" date="2017-09" db="EMBL/GenBank/DDBJ databases">
        <title>Metaegenomics of thermophilic ammonia-oxidizing enrichment culture.</title>
        <authorList>
            <person name="Kato S."/>
            <person name="Suzuki K."/>
        </authorList>
    </citation>
    <scope>NUCLEOTIDE SEQUENCE [LARGE SCALE GENOMIC DNA]</scope>
</reference>